<comment type="caution">
    <text evidence="2">The sequence shown here is derived from an EMBL/GenBank/DDBJ whole genome shotgun (WGS) entry which is preliminary data.</text>
</comment>
<proteinExistence type="predicted"/>
<evidence type="ECO:0000313" key="3">
    <source>
        <dbReference type="Proteomes" id="UP001205920"/>
    </source>
</evidence>
<accession>A0AAW5HRZ6</accession>
<keyword evidence="1" id="KW-0812">Transmembrane</keyword>
<keyword evidence="3" id="KW-1185">Reference proteome</keyword>
<keyword evidence="1" id="KW-1133">Transmembrane helix</keyword>
<dbReference type="GO" id="GO:0016747">
    <property type="term" value="F:acyltransferase activity, transferring groups other than amino-acyl groups"/>
    <property type="evidence" value="ECO:0007669"/>
    <property type="project" value="TreeGrafter"/>
</dbReference>
<dbReference type="Pfam" id="PF00756">
    <property type="entry name" value="Esterase"/>
    <property type="match status" value="1"/>
</dbReference>
<feature type="transmembrane region" description="Helical" evidence="1">
    <location>
        <begin position="14"/>
        <end position="32"/>
    </location>
</feature>
<name>A0AAW5HRZ6_9CORY</name>
<sequence length="405" mass="43722">MDAIRSLSVVSTGATWAIYLSLAASVVVALWYGRQHRRIALAIAAALLAAAYLLLTVWPKPFPDAIPWHIYASCAAAVFVVATIFLAPRWRWRLAPLAVIPLMLAYLAVNLVYEQYPTLGSFRPVPVTVSMNLDQFRETTTAPTLDGREVGALVTLPAPPLRDAIVYVPPAYWHGEHLPVLVLLAGSPGSPIRWFDEGGAQQTLDDYQVAHDGVAPIVVSADGTGTTTGNPGCVDGPDLQIQTYLAQQIPQLVKDNFRVKEDQRTWAIGGLSYGGTCALQVITNDPTAYGTFLDYSGEAEPNLGGHQRTVDVLFGGDEAAFQSVNPETLLQEAIGTVTYKGIAGRFAAGKRDQEAMAALPHQNELAKKAGMSTTFRSLPGGHSFEVWRVALRQDIDFVAQRGGIQ</sequence>
<feature type="transmembrane region" description="Helical" evidence="1">
    <location>
        <begin position="70"/>
        <end position="87"/>
    </location>
</feature>
<reference evidence="2 3" key="1">
    <citation type="submission" date="2021-01" db="EMBL/GenBank/DDBJ databases">
        <title>Identification and Characterization of Corynebacterium sp.</title>
        <authorList>
            <person name="Luo Q."/>
            <person name="Qu P."/>
            <person name="Chen Q."/>
        </authorList>
    </citation>
    <scope>NUCLEOTIDE SEQUENCE [LARGE SCALE GENOMIC DNA]</scope>
    <source>
        <strain evidence="2 3">MC-18</strain>
    </source>
</reference>
<dbReference type="InterPro" id="IPR050583">
    <property type="entry name" value="Mycobacterial_A85_antigen"/>
</dbReference>
<feature type="transmembrane region" description="Helical" evidence="1">
    <location>
        <begin position="39"/>
        <end position="58"/>
    </location>
</feature>
<protein>
    <submittedName>
        <fullName evidence="2">Esterase family protein</fullName>
    </submittedName>
</protein>
<keyword evidence="1" id="KW-0472">Membrane</keyword>
<dbReference type="InterPro" id="IPR029058">
    <property type="entry name" value="AB_hydrolase_fold"/>
</dbReference>
<dbReference type="PANTHER" id="PTHR48098">
    <property type="entry name" value="ENTEROCHELIN ESTERASE-RELATED"/>
    <property type="match status" value="1"/>
</dbReference>
<evidence type="ECO:0000256" key="1">
    <source>
        <dbReference type="SAM" id="Phobius"/>
    </source>
</evidence>
<dbReference type="RefSeq" id="WP_070362847.1">
    <property type="nucleotide sequence ID" value="NZ_JAEUWV010000003.1"/>
</dbReference>
<dbReference type="InterPro" id="IPR000801">
    <property type="entry name" value="Esterase-like"/>
</dbReference>
<feature type="transmembrane region" description="Helical" evidence="1">
    <location>
        <begin position="94"/>
        <end position="113"/>
    </location>
</feature>
<dbReference type="SUPFAM" id="SSF53474">
    <property type="entry name" value="alpha/beta-Hydrolases"/>
    <property type="match status" value="1"/>
</dbReference>
<evidence type="ECO:0000313" key="2">
    <source>
        <dbReference type="EMBL" id="MCO6394249.1"/>
    </source>
</evidence>
<organism evidence="2 3">
    <name type="scientific">Corynebacterium lipophilum</name>
    <dbReference type="NCBI Taxonomy" id="2804918"/>
    <lineage>
        <taxon>Bacteria</taxon>
        <taxon>Bacillati</taxon>
        <taxon>Actinomycetota</taxon>
        <taxon>Actinomycetes</taxon>
        <taxon>Mycobacteriales</taxon>
        <taxon>Corynebacteriaceae</taxon>
        <taxon>Corynebacterium</taxon>
    </lineage>
</organism>
<dbReference type="AlphaFoldDB" id="A0AAW5HRZ6"/>
<dbReference type="PANTHER" id="PTHR48098:SF1">
    <property type="entry name" value="DIACYLGLYCEROL ACYLTRANSFERASE_MYCOLYLTRANSFERASE AG85A"/>
    <property type="match status" value="1"/>
</dbReference>
<gene>
    <name evidence="2" type="ORF">JMN37_04515</name>
</gene>
<dbReference type="EMBL" id="JAEUWV010000003">
    <property type="protein sequence ID" value="MCO6394249.1"/>
    <property type="molecule type" value="Genomic_DNA"/>
</dbReference>
<dbReference type="Proteomes" id="UP001205920">
    <property type="component" value="Unassembled WGS sequence"/>
</dbReference>
<dbReference type="Gene3D" id="3.40.50.1820">
    <property type="entry name" value="alpha/beta hydrolase"/>
    <property type="match status" value="1"/>
</dbReference>